<feature type="domain" description="Multidrug resistance protein MdtA-like barrel-sandwich hybrid" evidence="4">
    <location>
        <begin position="62"/>
        <end position="194"/>
    </location>
</feature>
<dbReference type="PANTHER" id="PTHR30469:SF15">
    <property type="entry name" value="HLYD FAMILY OF SECRETION PROTEINS"/>
    <property type="match status" value="1"/>
</dbReference>
<feature type="signal peptide" evidence="3">
    <location>
        <begin position="1"/>
        <end position="27"/>
    </location>
</feature>
<keyword evidence="6" id="KW-1185">Reference proteome</keyword>
<comment type="similarity">
    <text evidence="1">Belongs to the membrane fusion protein (MFP) (TC 8.A.1) family.</text>
</comment>
<feature type="chain" id="PRO_5019559678" evidence="3">
    <location>
        <begin position="28"/>
        <end position="364"/>
    </location>
</feature>
<dbReference type="GO" id="GO:1990281">
    <property type="term" value="C:efflux pump complex"/>
    <property type="evidence" value="ECO:0007669"/>
    <property type="project" value="TreeGrafter"/>
</dbReference>
<dbReference type="OrthoDB" id="2110899at2"/>
<dbReference type="InterPro" id="IPR058625">
    <property type="entry name" value="MdtA-like_BSH"/>
</dbReference>
<dbReference type="GO" id="GO:0015562">
    <property type="term" value="F:efflux transmembrane transporter activity"/>
    <property type="evidence" value="ECO:0007669"/>
    <property type="project" value="TreeGrafter"/>
</dbReference>
<accession>A0A411PG90</accession>
<reference evidence="5 6" key="1">
    <citation type="submission" date="2019-02" db="EMBL/GenBank/DDBJ databases">
        <title>Shewanella sp. D4-2 isolated from Dokdo Island.</title>
        <authorList>
            <person name="Baek K."/>
        </authorList>
    </citation>
    <scope>NUCLEOTIDE SEQUENCE [LARGE SCALE GENOMIC DNA]</scope>
    <source>
        <strain evidence="5 6">D4-2</strain>
    </source>
</reference>
<evidence type="ECO:0000313" key="5">
    <source>
        <dbReference type="EMBL" id="QBF82508.1"/>
    </source>
</evidence>
<keyword evidence="2" id="KW-0175">Coiled coil</keyword>
<dbReference type="NCBIfam" id="TIGR01730">
    <property type="entry name" value="RND_mfp"/>
    <property type="match status" value="1"/>
</dbReference>
<dbReference type="SUPFAM" id="SSF111369">
    <property type="entry name" value="HlyD-like secretion proteins"/>
    <property type="match status" value="1"/>
</dbReference>
<dbReference type="Pfam" id="PF25917">
    <property type="entry name" value="BSH_RND"/>
    <property type="match status" value="1"/>
</dbReference>
<feature type="coiled-coil region" evidence="2">
    <location>
        <begin position="102"/>
        <end position="136"/>
    </location>
</feature>
<keyword evidence="3" id="KW-0732">Signal</keyword>
<dbReference type="Gene3D" id="2.40.30.170">
    <property type="match status" value="1"/>
</dbReference>
<dbReference type="PROSITE" id="PS51257">
    <property type="entry name" value="PROKAR_LIPOPROTEIN"/>
    <property type="match status" value="1"/>
</dbReference>
<evidence type="ECO:0000313" key="6">
    <source>
        <dbReference type="Proteomes" id="UP000291106"/>
    </source>
</evidence>
<dbReference type="KEGG" id="smai:EXU30_07205"/>
<evidence type="ECO:0000259" key="4">
    <source>
        <dbReference type="Pfam" id="PF25917"/>
    </source>
</evidence>
<evidence type="ECO:0000256" key="1">
    <source>
        <dbReference type="ARBA" id="ARBA00009477"/>
    </source>
</evidence>
<dbReference type="PANTHER" id="PTHR30469">
    <property type="entry name" value="MULTIDRUG RESISTANCE PROTEIN MDTA"/>
    <property type="match status" value="1"/>
</dbReference>
<dbReference type="EMBL" id="CP036200">
    <property type="protein sequence ID" value="QBF82508.1"/>
    <property type="molecule type" value="Genomic_DNA"/>
</dbReference>
<organism evidence="5 6">
    <name type="scientific">Shewanella maritima</name>
    <dbReference type="NCBI Taxonomy" id="2520507"/>
    <lineage>
        <taxon>Bacteria</taxon>
        <taxon>Pseudomonadati</taxon>
        <taxon>Pseudomonadota</taxon>
        <taxon>Gammaproteobacteria</taxon>
        <taxon>Alteromonadales</taxon>
        <taxon>Shewanellaceae</taxon>
        <taxon>Shewanella</taxon>
    </lineage>
</organism>
<gene>
    <name evidence="5" type="ORF">EXU30_07205</name>
</gene>
<evidence type="ECO:0000256" key="3">
    <source>
        <dbReference type="SAM" id="SignalP"/>
    </source>
</evidence>
<name>A0A411PG90_9GAMM</name>
<dbReference type="Gene3D" id="2.40.420.20">
    <property type="match status" value="1"/>
</dbReference>
<proteinExistence type="inferred from homology"/>
<protein>
    <submittedName>
        <fullName evidence="5">Efflux RND transporter periplasmic adaptor subunit</fullName>
    </submittedName>
</protein>
<evidence type="ECO:0000256" key="2">
    <source>
        <dbReference type="SAM" id="Coils"/>
    </source>
</evidence>
<dbReference type="AlphaFoldDB" id="A0A411PG90"/>
<sequence>MNNKMPTKQTCILTASLFALTACGNPAATEIKPTQPIAVTNIDQINQQHSLRFSGVVESQNRASLAFRVPGTLQQIMFNQGEHVKAGQVIAQLDPHDFQVRVNELKARLIEAKASLQQAENELKRTQAANKDKAIADVNVERAKTGVARAQAGVEVVSLNLQQAEDSLRYTQLTAPFDGVIGKRNFDNFEQVTPGIGFVTIHQPQSIQAVIDISESLLSEVYRGQQAIISSADTEQTLVGQISEITTIADPIKRTYSATIKIEQGGELYYPGKVINARINPTEQSAATYCVPSSAIFTVDQQTHVSKVESATVKMMPVELIRAGLDTSCIQGSFTGNESIIIAGAAFLDDGADASNIVDLGMTK</sequence>
<dbReference type="Gene3D" id="2.40.50.100">
    <property type="match status" value="1"/>
</dbReference>
<dbReference type="InterPro" id="IPR006143">
    <property type="entry name" value="RND_pump_MFP"/>
</dbReference>
<dbReference type="Gene3D" id="1.10.287.470">
    <property type="entry name" value="Helix hairpin bin"/>
    <property type="match status" value="1"/>
</dbReference>
<dbReference type="Proteomes" id="UP000291106">
    <property type="component" value="Chromosome"/>
</dbReference>